<keyword evidence="3 5" id="KW-1133">Transmembrane helix</keyword>
<dbReference type="PANTHER" id="PTHR12714:SF9">
    <property type="entry name" value="PROTEIN-S-ISOPRENYLCYSTEINE O-METHYLTRANSFERASE"/>
    <property type="match status" value="1"/>
</dbReference>
<keyword evidence="7" id="KW-1185">Reference proteome</keyword>
<dbReference type="InterPro" id="IPR007269">
    <property type="entry name" value="ICMT_MeTrfase"/>
</dbReference>
<dbReference type="EMBL" id="JANAWD010000033">
    <property type="protein sequence ID" value="KAJ3490097.1"/>
    <property type="molecule type" value="Genomic_DNA"/>
</dbReference>
<evidence type="ECO:0000313" key="6">
    <source>
        <dbReference type="EMBL" id="KAJ3490097.1"/>
    </source>
</evidence>
<accession>A0AAD5YMM5</accession>
<reference evidence="6" key="1">
    <citation type="submission" date="2022-07" db="EMBL/GenBank/DDBJ databases">
        <title>Genome Sequence of Physisporinus lineatus.</title>
        <authorList>
            <person name="Buettner E."/>
        </authorList>
    </citation>
    <scope>NUCLEOTIDE SEQUENCE</scope>
    <source>
        <strain evidence="6">VT162</strain>
    </source>
</reference>
<comment type="catalytic activity">
    <reaction evidence="5">
        <text>[protein]-C-terminal S-[(2E,6E)-farnesyl]-L-cysteine + S-adenosyl-L-methionine = [protein]-C-terminal S-[(2E,6E)-farnesyl]-L-cysteine methyl ester + S-adenosyl-L-homocysteine</text>
        <dbReference type="Rhea" id="RHEA:21672"/>
        <dbReference type="Rhea" id="RHEA-COMP:12125"/>
        <dbReference type="Rhea" id="RHEA-COMP:12126"/>
        <dbReference type="ChEBI" id="CHEBI:57856"/>
        <dbReference type="ChEBI" id="CHEBI:59789"/>
        <dbReference type="ChEBI" id="CHEBI:90510"/>
        <dbReference type="ChEBI" id="CHEBI:90511"/>
        <dbReference type="EC" id="2.1.1.100"/>
    </reaction>
</comment>
<gene>
    <name evidence="6" type="ORF">NLI96_g1659</name>
</gene>
<proteinExistence type="inferred from homology"/>
<evidence type="ECO:0000313" key="7">
    <source>
        <dbReference type="Proteomes" id="UP001212997"/>
    </source>
</evidence>
<dbReference type="EC" id="2.1.1.100" evidence="5"/>
<feature type="transmembrane region" description="Helical" evidence="5">
    <location>
        <begin position="191"/>
        <end position="212"/>
    </location>
</feature>
<keyword evidence="5" id="KW-0808">Transferase</keyword>
<feature type="transmembrane region" description="Helical" evidence="5">
    <location>
        <begin position="109"/>
        <end position="130"/>
    </location>
</feature>
<dbReference type="PANTHER" id="PTHR12714">
    <property type="entry name" value="PROTEIN-S ISOPRENYLCYSTEINE O-METHYLTRANSFERASE"/>
    <property type="match status" value="1"/>
</dbReference>
<keyword evidence="5" id="KW-0489">Methyltransferase</keyword>
<comment type="caution">
    <text evidence="6">The sequence shown here is derived from an EMBL/GenBank/DDBJ whole genome shotgun (WGS) entry which is preliminary data.</text>
</comment>
<organism evidence="6 7">
    <name type="scientific">Meripilus lineatus</name>
    <dbReference type="NCBI Taxonomy" id="2056292"/>
    <lineage>
        <taxon>Eukaryota</taxon>
        <taxon>Fungi</taxon>
        <taxon>Dikarya</taxon>
        <taxon>Basidiomycota</taxon>
        <taxon>Agaricomycotina</taxon>
        <taxon>Agaricomycetes</taxon>
        <taxon>Polyporales</taxon>
        <taxon>Meripilaceae</taxon>
        <taxon>Meripilus</taxon>
    </lineage>
</organism>
<dbReference type="GO" id="GO:0005789">
    <property type="term" value="C:endoplasmic reticulum membrane"/>
    <property type="evidence" value="ECO:0007669"/>
    <property type="project" value="UniProtKB-SubCell"/>
</dbReference>
<comment type="subcellular location">
    <subcellularLocation>
        <location evidence="5">Endoplasmic reticulum membrane</location>
        <topology evidence="5">Multi-pass membrane protein</topology>
    </subcellularLocation>
    <subcellularLocation>
        <location evidence="1">Membrane</location>
        <topology evidence="1">Multi-pass membrane protein</topology>
    </subcellularLocation>
</comment>
<keyword evidence="5" id="KW-0256">Endoplasmic reticulum</keyword>
<comment type="caution">
    <text evidence="5">Lacks conserved residue(s) required for the propagation of feature annotation.</text>
</comment>
<evidence type="ECO:0000256" key="1">
    <source>
        <dbReference type="ARBA" id="ARBA00004141"/>
    </source>
</evidence>
<evidence type="ECO:0000256" key="3">
    <source>
        <dbReference type="ARBA" id="ARBA00022989"/>
    </source>
</evidence>
<keyword evidence="5" id="KW-0949">S-adenosyl-L-methionine</keyword>
<evidence type="ECO:0000256" key="5">
    <source>
        <dbReference type="RuleBase" id="RU362022"/>
    </source>
</evidence>
<keyword evidence="4 5" id="KW-0472">Membrane</keyword>
<comment type="similarity">
    <text evidence="5">Belongs to the class VI-like SAM-binding methyltransferase superfamily. Isoprenylcysteine carboxyl methyltransferase family.</text>
</comment>
<protein>
    <recommendedName>
        <fullName evidence="5">Protein-S-isoprenylcysteine O-methyltransferase</fullName>
        <ecNumber evidence="5">2.1.1.100</ecNumber>
    </recommendedName>
</protein>
<dbReference type="GO" id="GO:0004671">
    <property type="term" value="F:protein C-terminal S-isoprenylcysteine carboxyl O-methyltransferase activity"/>
    <property type="evidence" value="ECO:0007669"/>
    <property type="project" value="UniProtKB-EC"/>
</dbReference>
<feature type="transmembrane region" description="Helical" evidence="5">
    <location>
        <begin position="6"/>
        <end position="26"/>
    </location>
</feature>
<dbReference type="Gene3D" id="1.20.120.1630">
    <property type="match status" value="1"/>
</dbReference>
<dbReference type="AlphaFoldDB" id="A0AAD5YMM5"/>
<name>A0AAD5YMM5_9APHY</name>
<dbReference type="Proteomes" id="UP001212997">
    <property type="component" value="Unassembled WGS sequence"/>
</dbReference>
<keyword evidence="2 5" id="KW-0812">Transmembrane</keyword>
<sequence length="318" mass="36743">MPTSTLLTWLKILSLLVLTVCNHYSLSSPNPPPDDNERECYDGEKEADPVPRISLWMPPVWRNMMHAFTLIETYVLICRLHPELIYPPIYSFLVPNPSTISNIRFTPSFYLGFALIFSGTVLRVLCYHLLGRNFTFELAVRKDHELYTDGPYSIVRHPAYTGAYLWVLGLQFAQFGQGSWWRECRIWKTGLGLGFGVFFVILCLLVAGTLWTRIKKEDEVLRKVFKDQWISWSHRTPYVILPCHWHGCGSSLLPKWQLDVPRASTYCLRRPTPIPRWGNFDDHDQIQMHWNMKPNQTLGIDPDSAGNGLGLNVIIYIS</sequence>
<evidence type="ECO:0000256" key="4">
    <source>
        <dbReference type="ARBA" id="ARBA00023136"/>
    </source>
</evidence>
<dbReference type="Pfam" id="PF04140">
    <property type="entry name" value="ICMT"/>
    <property type="match status" value="1"/>
</dbReference>
<evidence type="ECO:0000256" key="2">
    <source>
        <dbReference type="ARBA" id="ARBA00022692"/>
    </source>
</evidence>
<dbReference type="GO" id="GO:0032259">
    <property type="term" value="P:methylation"/>
    <property type="evidence" value="ECO:0007669"/>
    <property type="project" value="UniProtKB-KW"/>
</dbReference>